<reference evidence="8 9" key="1">
    <citation type="submission" date="2020-08" db="EMBL/GenBank/DDBJ databases">
        <title>Genomic Encyclopedia of Type Strains, Phase IV (KMG-IV): sequencing the most valuable type-strain genomes for metagenomic binning, comparative biology and taxonomic classification.</title>
        <authorList>
            <person name="Goeker M."/>
        </authorList>
    </citation>
    <scope>NUCLEOTIDE SEQUENCE [LARGE SCALE GENOMIC DNA]</scope>
    <source>
        <strain evidence="8 9">DSM 24194</strain>
    </source>
</reference>
<accession>A0A839Z5Q1</accession>
<dbReference type="GO" id="GO:0005886">
    <property type="term" value="C:plasma membrane"/>
    <property type="evidence" value="ECO:0007669"/>
    <property type="project" value="UniProtKB-SubCell"/>
</dbReference>
<evidence type="ECO:0000256" key="6">
    <source>
        <dbReference type="SAM" id="Phobius"/>
    </source>
</evidence>
<keyword evidence="3 6" id="KW-0812">Transmembrane</keyword>
<evidence type="ECO:0000256" key="4">
    <source>
        <dbReference type="ARBA" id="ARBA00022989"/>
    </source>
</evidence>
<comment type="subcellular location">
    <subcellularLocation>
        <location evidence="1">Cell membrane</location>
        <topology evidence="1">Multi-pass membrane protein</topology>
    </subcellularLocation>
</comment>
<keyword evidence="9" id="KW-1185">Reference proteome</keyword>
<dbReference type="PANTHER" id="PTHR42709:SF6">
    <property type="entry name" value="UNDECAPRENYL PHOSPHATE TRANSPORTER A"/>
    <property type="match status" value="1"/>
</dbReference>
<feature type="transmembrane region" description="Helical" evidence="6">
    <location>
        <begin position="50"/>
        <end position="71"/>
    </location>
</feature>
<sequence length="209" mass="23460">MSEWVVTLIEQAGYLGIAFLMFLETVFPPIPSELIMSIAGIRSGQGQLSFAWVVVAGTAGAMLGNIFWYLVARALGIQRFRPFIERWGHWLTLSWTDIERAEKWFARHGSFFVFLGRMLPTVRSLVSVPAGLLKMRFKTFVIASTIGTAGWTALLAAAGYKLGENFAEIDDYLGPASTAIIVVLAVAYVFRIFTHRRAFKKRSQMERKD</sequence>
<evidence type="ECO:0000256" key="2">
    <source>
        <dbReference type="ARBA" id="ARBA00022475"/>
    </source>
</evidence>
<comment type="caution">
    <text evidence="8">The sequence shown here is derived from an EMBL/GenBank/DDBJ whole genome shotgun (WGS) entry which is preliminary data.</text>
</comment>
<dbReference type="InterPro" id="IPR032816">
    <property type="entry name" value="VTT_dom"/>
</dbReference>
<evidence type="ECO:0000256" key="3">
    <source>
        <dbReference type="ARBA" id="ARBA00022692"/>
    </source>
</evidence>
<keyword evidence="5 6" id="KW-0472">Membrane</keyword>
<keyword evidence="4 6" id="KW-1133">Transmembrane helix</keyword>
<organism evidence="8 9">
    <name type="scientific">Sphingomicrobium lutaoense</name>
    <dbReference type="NCBI Taxonomy" id="515949"/>
    <lineage>
        <taxon>Bacteria</taxon>
        <taxon>Pseudomonadati</taxon>
        <taxon>Pseudomonadota</taxon>
        <taxon>Alphaproteobacteria</taxon>
        <taxon>Sphingomonadales</taxon>
        <taxon>Sphingomonadaceae</taxon>
        <taxon>Sphingomicrobium</taxon>
    </lineage>
</organism>
<keyword evidence="2" id="KW-1003">Cell membrane</keyword>
<evidence type="ECO:0000259" key="7">
    <source>
        <dbReference type="Pfam" id="PF09335"/>
    </source>
</evidence>
<dbReference type="Pfam" id="PF09335">
    <property type="entry name" value="VTT_dom"/>
    <property type="match status" value="1"/>
</dbReference>
<gene>
    <name evidence="8" type="ORF">FHS50_001037</name>
</gene>
<protein>
    <submittedName>
        <fullName evidence="8">Membrane protein DedA with SNARE-associated domain</fullName>
    </submittedName>
</protein>
<dbReference type="EMBL" id="JACICF010000001">
    <property type="protein sequence ID" value="MBB3764014.1"/>
    <property type="molecule type" value="Genomic_DNA"/>
</dbReference>
<name>A0A839Z5Q1_9SPHN</name>
<dbReference type="RefSeq" id="WP_183933308.1">
    <property type="nucleotide sequence ID" value="NZ_JACICF010000001.1"/>
</dbReference>
<dbReference type="InterPro" id="IPR051311">
    <property type="entry name" value="DedA_domain"/>
</dbReference>
<evidence type="ECO:0000313" key="8">
    <source>
        <dbReference type="EMBL" id="MBB3764014.1"/>
    </source>
</evidence>
<evidence type="ECO:0000256" key="5">
    <source>
        <dbReference type="ARBA" id="ARBA00023136"/>
    </source>
</evidence>
<proteinExistence type="predicted"/>
<evidence type="ECO:0000256" key="1">
    <source>
        <dbReference type="ARBA" id="ARBA00004651"/>
    </source>
</evidence>
<feature type="transmembrane region" description="Helical" evidence="6">
    <location>
        <begin position="172"/>
        <end position="193"/>
    </location>
</feature>
<feature type="transmembrane region" description="Helical" evidence="6">
    <location>
        <begin position="140"/>
        <end position="160"/>
    </location>
</feature>
<dbReference type="Proteomes" id="UP000578569">
    <property type="component" value="Unassembled WGS sequence"/>
</dbReference>
<feature type="domain" description="VTT" evidence="7">
    <location>
        <begin position="30"/>
        <end position="160"/>
    </location>
</feature>
<dbReference type="PANTHER" id="PTHR42709">
    <property type="entry name" value="ALKALINE PHOSPHATASE LIKE PROTEIN"/>
    <property type="match status" value="1"/>
</dbReference>
<evidence type="ECO:0000313" key="9">
    <source>
        <dbReference type="Proteomes" id="UP000578569"/>
    </source>
</evidence>
<feature type="transmembrane region" description="Helical" evidence="6">
    <location>
        <begin position="12"/>
        <end position="30"/>
    </location>
</feature>
<dbReference type="AlphaFoldDB" id="A0A839Z5Q1"/>